<evidence type="ECO:0000313" key="4">
    <source>
        <dbReference type="Proteomes" id="UP000031553"/>
    </source>
</evidence>
<dbReference type="Proteomes" id="UP000031553">
    <property type="component" value="Unassembled WGS sequence"/>
</dbReference>
<comment type="caution">
    <text evidence="3">The sequence shown here is derived from an EMBL/GenBank/DDBJ whole genome shotgun (WGS) entry which is preliminary data.</text>
</comment>
<keyword evidence="1" id="KW-0812">Transmembrane</keyword>
<sequence>MMEQKLREINGGRTLLMNAGAFFCVVAMLGIANLICRFVLHTDVVFLMPWLLAATGLFFFLPALMLWLMTGKPSGS</sequence>
<keyword evidence="1" id="KW-1133">Transmembrane helix</keyword>
<organism evidence="3 4">
    <name type="scientific">Komagataeibacter intermedius AF2</name>
    <dbReference type="NCBI Taxonomy" id="1458464"/>
    <lineage>
        <taxon>Bacteria</taxon>
        <taxon>Pseudomonadati</taxon>
        <taxon>Pseudomonadota</taxon>
        <taxon>Alphaproteobacteria</taxon>
        <taxon>Acetobacterales</taxon>
        <taxon>Acetobacteraceae</taxon>
        <taxon>Komagataeibacter</taxon>
    </lineage>
</organism>
<dbReference type="EMBL" id="JUFX02000203">
    <property type="protein sequence ID" value="KPH86386.1"/>
    <property type="molecule type" value="Genomic_DNA"/>
</dbReference>
<evidence type="ECO:0000313" key="2">
    <source>
        <dbReference type="EMBL" id="KPH86040.1"/>
    </source>
</evidence>
<proteinExistence type="predicted"/>
<gene>
    <name evidence="3" type="ORF">GLUCOINTEAF2_0200806</name>
    <name evidence="2" type="ORF">GLUCOINTEAF2_0200891</name>
</gene>
<evidence type="ECO:0000256" key="1">
    <source>
        <dbReference type="SAM" id="Phobius"/>
    </source>
</evidence>
<evidence type="ECO:0000313" key="3">
    <source>
        <dbReference type="EMBL" id="KPH86386.1"/>
    </source>
</evidence>
<dbReference type="OrthoDB" id="7275140at2"/>
<name>A0A0C1V7M0_9PROT</name>
<reference evidence="3 4" key="1">
    <citation type="submission" date="2015-07" db="EMBL/GenBank/DDBJ databases">
        <title>Draft Genome Sequence of Komagataeibacter intermedius Strain AF2, Isolated from Kombucha Tea.</title>
        <authorList>
            <person name="Santos R.A."/>
            <person name="Berretta A.A."/>
            <person name="Barud H.S."/>
            <person name="Ribeiro S.J."/>
            <person name="Gonzalez-Garcia L.N."/>
            <person name="Zucchi T.D."/>
            <person name="Goldman G.H."/>
            <person name="Riano-Pachon D.M."/>
        </authorList>
    </citation>
    <scope>NUCLEOTIDE SEQUENCE [LARGE SCALE GENOMIC DNA]</scope>
    <source>
        <strain evidence="3 4">AF2</strain>
    </source>
</reference>
<feature type="transmembrane region" description="Helical" evidence="1">
    <location>
        <begin position="46"/>
        <end position="68"/>
    </location>
</feature>
<feature type="transmembrane region" description="Helical" evidence="1">
    <location>
        <begin position="21"/>
        <end position="40"/>
    </location>
</feature>
<dbReference type="EMBL" id="JUFX02000214">
    <property type="protein sequence ID" value="KPH86040.1"/>
    <property type="molecule type" value="Genomic_DNA"/>
</dbReference>
<protein>
    <submittedName>
        <fullName evidence="3">Uncharacterized protein</fullName>
    </submittedName>
</protein>
<dbReference type="AlphaFoldDB" id="A0A0C1V7M0"/>
<keyword evidence="1" id="KW-0472">Membrane</keyword>
<accession>A0A0C1V7M0</accession>